<dbReference type="SUPFAM" id="SSF55874">
    <property type="entry name" value="ATPase domain of HSP90 chaperone/DNA topoisomerase II/histidine kinase"/>
    <property type="match status" value="1"/>
</dbReference>
<evidence type="ECO:0000259" key="8">
    <source>
        <dbReference type="PROSITE" id="PS50109"/>
    </source>
</evidence>
<dbReference type="Gene3D" id="2.10.70.100">
    <property type="match status" value="1"/>
</dbReference>
<dbReference type="EMBL" id="JACIIV010000005">
    <property type="protein sequence ID" value="MBB6226741.1"/>
    <property type="molecule type" value="Genomic_DNA"/>
</dbReference>
<dbReference type="InterPro" id="IPR005467">
    <property type="entry name" value="His_kinase_dom"/>
</dbReference>
<comment type="catalytic activity">
    <reaction evidence="1">
        <text>ATP + protein L-histidine = ADP + protein N-phospho-L-histidine.</text>
        <dbReference type="EC" id="2.7.13.3"/>
    </reaction>
</comment>
<dbReference type="Gene3D" id="3.30.450.20">
    <property type="entry name" value="PAS domain"/>
    <property type="match status" value="5"/>
</dbReference>
<proteinExistence type="predicted"/>
<dbReference type="InterPro" id="IPR011006">
    <property type="entry name" value="CheY-like_superfamily"/>
</dbReference>
<dbReference type="SMART" id="SM00086">
    <property type="entry name" value="PAC"/>
    <property type="match status" value="5"/>
</dbReference>
<gene>
    <name evidence="12" type="ORF">FHS79_000899</name>
</gene>
<dbReference type="Pfam" id="PF13426">
    <property type="entry name" value="PAS_9"/>
    <property type="match status" value="1"/>
</dbReference>
<dbReference type="SMART" id="SM00388">
    <property type="entry name" value="HisKA"/>
    <property type="match status" value="1"/>
</dbReference>
<dbReference type="AlphaFoldDB" id="A0A841L5H7"/>
<dbReference type="InterPro" id="IPR013655">
    <property type="entry name" value="PAS_fold_3"/>
</dbReference>
<dbReference type="Pfam" id="PF00072">
    <property type="entry name" value="Response_reg"/>
    <property type="match status" value="1"/>
</dbReference>
<comment type="caution">
    <text evidence="12">The sequence shown here is derived from an EMBL/GenBank/DDBJ whole genome shotgun (WGS) entry which is preliminary data.</text>
</comment>
<feature type="modified residue" description="4-aspartylphosphate" evidence="6">
    <location>
        <position position="1101"/>
    </location>
</feature>
<dbReference type="PANTHER" id="PTHR43304:SF1">
    <property type="entry name" value="PAC DOMAIN-CONTAINING PROTEIN"/>
    <property type="match status" value="1"/>
</dbReference>
<keyword evidence="13" id="KW-1185">Reference proteome</keyword>
<dbReference type="InterPro" id="IPR035965">
    <property type="entry name" value="PAS-like_dom_sf"/>
</dbReference>
<feature type="domain" description="PAS" evidence="10">
    <location>
        <begin position="667"/>
        <end position="739"/>
    </location>
</feature>
<dbReference type="InterPro" id="IPR036890">
    <property type="entry name" value="HATPase_C_sf"/>
</dbReference>
<keyword evidence="4" id="KW-0808">Transferase</keyword>
<dbReference type="PANTHER" id="PTHR43304">
    <property type="entry name" value="PHYTOCHROME-LIKE PROTEIN CPH1"/>
    <property type="match status" value="1"/>
</dbReference>
<dbReference type="InterPro" id="IPR003661">
    <property type="entry name" value="HisK_dim/P_dom"/>
</dbReference>
<dbReference type="Proteomes" id="UP000538147">
    <property type="component" value="Unassembled WGS sequence"/>
</dbReference>
<keyword evidence="7" id="KW-1133">Transmembrane helix</keyword>
<dbReference type="InterPro" id="IPR036097">
    <property type="entry name" value="HisK_dim/P_sf"/>
</dbReference>
<feature type="domain" description="Histidine kinase" evidence="8">
    <location>
        <begin position="808"/>
        <end position="1031"/>
    </location>
</feature>
<reference evidence="12 13" key="1">
    <citation type="submission" date="2020-08" db="EMBL/GenBank/DDBJ databases">
        <title>Genomic Encyclopedia of Type Strains, Phase IV (KMG-IV): sequencing the most valuable type-strain genomes for metagenomic binning, comparative biology and taxonomic classification.</title>
        <authorList>
            <person name="Goeker M."/>
        </authorList>
    </citation>
    <scope>NUCLEOTIDE SEQUENCE [LARGE SCALE GENOMIC DNA]</scope>
    <source>
        <strain evidence="12 13">DSM 102189</strain>
    </source>
</reference>
<dbReference type="Pfam" id="PF08447">
    <property type="entry name" value="PAS_3"/>
    <property type="match status" value="3"/>
</dbReference>
<dbReference type="InterPro" id="IPR001789">
    <property type="entry name" value="Sig_transdc_resp-reg_receiver"/>
</dbReference>
<evidence type="ECO:0000256" key="7">
    <source>
        <dbReference type="SAM" id="Phobius"/>
    </source>
</evidence>
<keyword evidence="7" id="KW-0472">Membrane</keyword>
<dbReference type="InterPro" id="IPR001610">
    <property type="entry name" value="PAC"/>
</dbReference>
<feature type="domain" description="PAC" evidence="11">
    <location>
        <begin position="743"/>
        <end position="795"/>
    </location>
</feature>
<dbReference type="CDD" id="cd18161">
    <property type="entry name" value="REC_hyHK_blue-like"/>
    <property type="match status" value="1"/>
</dbReference>
<dbReference type="SUPFAM" id="SSF55785">
    <property type="entry name" value="PYP-like sensor domain (PAS domain)"/>
    <property type="match status" value="5"/>
</dbReference>
<feature type="transmembrane region" description="Helical" evidence="7">
    <location>
        <begin position="32"/>
        <end position="50"/>
    </location>
</feature>
<evidence type="ECO:0000256" key="1">
    <source>
        <dbReference type="ARBA" id="ARBA00000085"/>
    </source>
</evidence>
<evidence type="ECO:0000256" key="4">
    <source>
        <dbReference type="ARBA" id="ARBA00022679"/>
    </source>
</evidence>
<evidence type="ECO:0000259" key="10">
    <source>
        <dbReference type="PROSITE" id="PS50112"/>
    </source>
</evidence>
<dbReference type="SMART" id="SM00387">
    <property type="entry name" value="HATPase_c"/>
    <property type="match status" value="1"/>
</dbReference>
<evidence type="ECO:0000259" key="11">
    <source>
        <dbReference type="PROSITE" id="PS50113"/>
    </source>
</evidence>
<dbReference type="SUPFAM" id="SSF47384">
    <property type="entry name" value="Homodimeric domain of signal transducing histidine kinase"/>
    <property type="match status" value="1"/>
</dbReference>
<evidence type="ECO:0000256" key="6">
    <source>
        <dbReference type="PROSITE-ProRule" id="PRU00169"/>
    </source>
</evidence>
<keyword evidence="5" id="KW-0418">Kinase</keyword>
<dbReference type="PROSITE" id="PS50112">
    <property type="entry name" value="PAS"/>
    <property type="match status" value="3"/>
</dbReference>
<feature type="transmembrane region" description="Helical" evidence="7">
    <location>
        <begin position="102"/>
        <end position="122"/>
    </location>
</feature>
<sequence length="1170" mass="128821">MPLTHLHLPETQVMSSTERFIARAVARPMREWVIGCSFACAAIFVADVATPPGYLHALLYMLVILSAGFTGNVSLITGVTAGSILLGLAGAVLPAIPEPHFIMNRLTTLVALLVTGLAVRIATHQYAMLYRRERELHTVTAALKDAQDLLVIGGKLARFGSWQLDPETRELTLTDELKAMLRLAPDGVLKADELLGRFCSADAERVVGLVAHALRTGEGFDTEFEVNTRSGDIAWLRAIGEVAIDHRTGRKVLQGALRDVTSRKRSDAATAAQQEQLQLLQTAINRVDDMVLITEVGQDDSDWHLVYVNDAFERLTGYSREELMGQPKQILHGPRTQQKTLDRIRAALDARQPVRAELIYYTKAGREYWVELEIMPLVRADGEVTHRVTIERDVTARKRQEESDRQQAQLTSLSERLGEIGGWIASPATNKVIWSQGVRRVLDWEQAEEPPLDKIFDFYDPEYRGRAEEAVRACIEDGIAFNLEVQGHTALGRPIWARVAGTPEYDENGDVVQVVGVLQDITHSKAMEMARAAQEQMLAERTAQLEEAQRIGNMGSWSYAFDTDRLTWTQQLYTMFGIAPEDFTHDSEGFLKLVHPEDQPKIKALRQLIREDPQRHTTNFRLLRPDGEVRHVQQISEPVGPGDGVNFTGTMLDITRLVKDELALRESEERFRMVADVSADIIWDWDVTSGSIWWTDREPARFGYNMEEGTVSIDRWAGTIHQEDRAAVTESLTAAMSGSGVEWAGAYRVLKADGGTAHVNILARLVRDADGQVVRVVGSIVDVTDQRMLEAKLRTAQKLEAVGQLTGGIAHDFNNLLTVILGNSELLEDALASQPRLQALATMSRGAAERGSELTSRLLSFARRQPLDPQVVDIAALVSEIEPLLHRTIGTDIEIVTHFVPELGKVKVDPSQLENVLLNLCINARDAMPDGGRIVIEASNVSLDEAYCSLHPDVAPGEYALMSVSDVGTGMDADTLSRAFEPFFTTKAAGKGSGLGLSMVYGFAKQSRGHVRLYSEIGHGTSVQLFLPRTDAAVAALPPRPGTKVVGGQERILVVEDDVMVRAHASNLLTQLGYVVHCVGNGPEALAVLEHEAGFDLLFTDVMMPGGMNGRQLAEAARALRPQLPVLYTSGYAENAIVHNGHLDSGLQFLQKPYRKAELATKVRQALAAG</sequence>
<dbReference type="InterPro" id="IPR000014">
    <property type="entry name" value="PAS"/>
</dbReference>
<organism evidence="12 13">
    <name type="scientific">Polymorphobacter multimanifer</name>
    <dbReference type="NCBI Taxonomy" id="1070431"/>
    <lineage>
        <taxon>Bacteria</taxon>
        <taxon>Pseudomonadati</taxon>
        <taxon>Pseudomonadota</taxon>
        <taxon>Alphaproteobacteria</taxon>
        <taxon>Sphingomonadales</taxon>
        <taxon>Sphingosinicellaceae</taxon>
        <taxon>Polymorphobacter</taxon>
    </lineage>
</organism>
<dbReference type="NCBIfam" id="TIGR00229">
    <property type="entry name" value="sensory_box"/>
    <property type="match status" value="3"/>
</dbReference>
<dbReference type="EC" id="2.7.13.3" evidence="2"/>
<evidence type="ECO:0000313" key="13">
    <source>
        <dbReference type="Proteomes" id="UP000538147"/>
    </source>
</evidence>
<dbReference type="PROSITE" id="PS50113">
    <property type="entry name" value="PAC"/>
    <property type="match status" value="4"/>
</dbReference>
<dbReference type="CDD" id="cd00130">
    <property type="entry name" value="PAS"/>
    <property type="match status" value="3"/>
</dbReference>
<feature type="transmembrane region" description="Helical" evidence="7">
    <location>
        <begin position="57"/>
        <end position="90"/>
    </location>
</feature>
<dbReference type="Pfam" id="PF00512">
    <property type="entry name" value="HisKA"/>
    <property type="match status" value="1"/>
</dbReference>
<feature type="domain" description="PAS" evidence="10">
    <location>
        <begin position="300"/>
        <end position="351"/>
    </location>
</feature>
<keyword evidence="3 6" id="KW-0597">Phosphoprotein</keyword>
<dbReference type="PROSITE" id="PS50110">
    <property type="entry name" value="RESPONSE_REGULATORY"/>
    <property type="match status" value="1"/>
</dbReference>
<name>A0A841L5H7_9SPHN</name>
<dbReference type="RefSeq" id="WP_184196015.1">
    <property type="nucleotide sequence ID" value="NZ_JACIIV010000005.1"/>
</dbReference>
<dbReference type="InterPro" id="IPR003594">
    <property type="entry name" value="HATPase_dom"/>
</dbReference>
<evidence type="ECO:0000256" key="3">
    <source>
        <dbReference type="ARBA" id="ARBA00022553"/>
    </source>
</evidence>
<dbReference type="InterPro" id="IPR052162">
    <property type="entry name" value="Sensor_kinase/Photoreceptor"/>
</dbReference>
<feature type="domain" description="PAS" evidence="10">
    <location>
        <begin position="568"/>
        <end position="613"/>
    </location>
</feature>
<dbReference type="SMART" id="SM00448">
    <property type="entry name" value="REC"/>
    <property type="match status" value="1"/>
</dbReference>
<dbReference type="InterPro" id="IPR004358">
    <property type="entry name" value="Sig_transdc_His_kin-like_C"/>
</dbReference>
<accession>A0A841L5H7</accession>
<dbReference type="CDD" id="cd16919">
    <property type="entry name" value="HATPase_CckA-like"/>
    <property type="match status" value="1"/>
</dbReference>
<evidence type="ECO:0000256" key="2">
    <source>
        <dbReference type="ARBA" id="ARBA00012438"/>
    </source>
</evidence>
<feature type="domain" description="Response regulatory" evidence="9">
    <location>
        <begin position="1051"/>
        <end position="1167"/>
    </location>
</feature>
<dbReference type="Gene3D" id="1.10.287.130">
    <property type="match status" value="1"/>
</dbReference>
<protein>
    <recommendedName>
        <fullName evidence="2">histidine kinase</fullName>
        <ecNumber evidence="2">2.7.13.3</ecNumber>
    </recommendedName>
</protein>
<dbReference type="CDD" id="cd00082">
    <property type="entry name" value="HisKA"/>
    <property type="match status" value="1"/>
</dbReference>
<feature type="domain" description="PAC" evidence="11">
    <location>
        <begin position="352"/>
        <end position="406"/>
    </location>
</feature>
<feature type="domain" description="PAC" evidence="11">
    <location>
        <begin position="616"/>
        <end position="666"/>
    </location>
</feature>
<keyword evidence="7" id="KW-0812">Transmembrane</keyword>
<evidence type="ECO:0000259" key="9">
    <source>
        <dbReference type="PROSITE" id="PS50110"/>
    </source>
</evidence>
<dbReference type="SMART" id="SM00091">
    <property type="entry name" value="PAS"/>
    <property type="match status" value="4"/>
</dbReference>
<dbReference type="SUPFAM" id="SSF52172">
    <property type="entry name" value="CheY-like"/>
    <property type="match status" value="1"/>
</dbReference>
<dbReference type="Gene3D" id="3.40.50.2300">
    <property type="match status" value="1"/>
</dbReference>
<evidence type="ECO:0000256" key="5">
    <source>
        <dbReference type="ARBA" id="ARBA00022777"/>
    </source>
</evidence>
<dbReference type="InterPro" id="IPR000700">
    <property type="entry name" value="PAS-assoc_C"/>
</dbReference>
<evidence type="ECO:0000313" key="12">
    <source>
        <dbReference type="EMBL" id="MBB6226741.1"/>
    </source>
</evidence>
<dbReference type="Pfam" id="PF02518">
    <property type="entry name" value="HATPase_c"/>
    <property type="match status" value="1"/>
</dbReference>
<feature type="domain" description="PAC" evidence="11">
    <location>
        <begin position="481"/>
        <end position="533"/>
    </location>
</feature>
<dbReference type="PRINTS" id="PR00344">
    <property type="entry name" value="BCTRLSENSOR"/>
</dbReference>
<dbReference type="PROSITE" id="PS50109">
    <property type="entry name" value="HIS_KIN"/>
    <property type="match status" value="1"/>
</dbReference>
<dbReference type="GO" id="GO:0000155">
    <property type="term" value="F:phosphorelay sensor kinase activity"/>
    <property type="evidence" value="ECO:0007669"/>
    <property type="project" value="InterPro"/>
</dbReference>
<dbReference type="Gene3D" id="3.30.565.10">
    <property type="entry name" value="Histidine kinase-like ATPase, C-terminal domain"/>
    <property type="match status" value="1"/>
</dbReference>